<name>A0AAU6UAL7_UNCXX</name>
<evidence type="ECO:0000313" key="2">
    <source>
        <dbReference type="EMBL" id="XAG70228.1"/>
    </source>
</evidence>
<gene>
    <name evidence="2" type="ORF">MRM75_04310</name>
</gene>
<sequence>MEIEKNKFFARKSITRSAFLLIVCTPLLLGVILKLFYYLPKDGNPLSDGLIGGIQDLVSKFYHSFEPIQYIWPISPTPSVENLLTVGNVLSLVIVIGFLWGIASFQVGVSAIDELSQAKRNARKQQLEDEYRNR</sequence>
<keyword evidence="1" id="KW-0812">Transmembrane</keyword>
<accession>A0AAU6UAL7</accession>
<proteinExistence type="predicted"/>
<dbReference type="EMBL" id="CP095353">
    <property type="protein sequence ID" value="XAG70228.1"/>
    <property type="molecule type" value="Genomic_DNA"/>
</dbReference>
<feature type="transmembrane region" description="Helical" evidence="1">
    <location>
        <begin position="20"/>
        <end position="39"/>
    </location>
</feature>
<feature type="transmembrane region" description="Helical" evidence="1">
    <location>
        <begin position="89"/>
        <end position="112"/>
    </location>
</feature>
<reference evidence="2" key="1">
    <citation type="submission" date="2022-03" db="EMBL/GenBank/DDBJ databases">
        <title>Sea Food Isolates.</title>
        <authorList>
            <person name="Li c."/>
        </authorList>
    </citation>
    <scope>NUCLEOTIDE SEQUENCE</scope>
    <source>
        <strain evidence="2">19CA06SA08-2</strain>
    </source>
</reference>
<organism evidence="2">
    <name type="scientific">bacterium 19CA06SA08-2</name>
    <dbReference type="NCBI Taxonomy" id="2920658"/>
    <lineage>
        <taxon>Bacteria</taxon>
    </lineage>
</organism>
<keyword evidence="1" id="KW-0472">Membrane</keyword>
<evidence type="ECO:0000256" key="1">
    <source>
        <dbReference type="SAM" id="Phobius"/>
    </source>
</evidence>
<protein>
    <submittedName>
        <fullName evidence="2">Uncharacterized protein</fullName>
    </submittedName>
</protein>
<dbReference type="AlphaFoldDB" id="A0AAU6UAL7"/>
<keyword evidence="1" id="KW-1133">Transmembrane helix</keyword>